<name>A0A1E1XGP9_9ACAR</name>
<dbReference type="Pfam" id="PF21362">
    <property type="entry name" value="Sina_RING"/>
    <property type="match status" value="1"/>
</dbReference>
<dbReference type="AlphaFoldDB" id="A0A1E1XGP9"/>
<comment type="catalytic activity">
    <reaction evidence="1 10">
        <text>S-ubiquitinyl-[E2 ubiquitin-conjugating enzyme]-L-cysteine + [acceptor protein]-L-lysine = [E2 ubiquitin-conjugating enzyme]-L-cysteine + N(6)-ubiquitinyl-[acceptor protein]-L-lysine.</text>
        <dbReference type="EC" id="2.3.2.27"/>
    </reaction>
</comment>
<dbReference type="Pfam" id="PF21361">
    <property type="entry name" value="Sina_ZnF"/>
    <property type="match status" value="1"/>
</dbReference>
<dbReference type="EC" id="2.3.2.27" evidence="10"/>
<dbReference type="GO" id="GO:0016567">
    <property type="term" value="P:protein ubiquitination"/>
    <property type="evidence" value="ECO:0007669"/>
    <property type="project" value="UniProtKB-UniPathway"/>
</dbReference>
<feature type="non-terminal residue" evidence="13">
    <location>
        <position position="1"/>
    </location>
</feature>
<dbReference type="PROSITE" id="PS51081">
    <property type="entry name" value="ZF_SIAH"/>
    <property type="match status" value="1"/>
</dbReference>
<comment type="similarity">
    <text evidence="3 10">Belongs to the SINA (Seven in absentia) family.</text>
</comment>
<protein>
    <recommendedName>
        <fullName evidence="10">E3 ubiquitin-protein ligase</fullName>
        <ecNumber evidence="10">2.3.2.27</ecNumber>
    </recommendedName>
</protein>
<dbReference type="InterPro" id="IPR013083">
    <property type="entry name" value="Znf_RING/FYVE/PHD"/>
</dbReference>
<dbReference type="GO" id="GO:0005737">
    <property type="term" value="C:cytoplasm"/>
    <property type="evidence" value="ECO:0007669"/>
    <property type="project" value="InterPro"/>
</dbReference>
<evidence type="ECO:0000256" key="6">
    <source>
        <dbReference type="ARBA" id="ARBA00022771"/>
    </source>
</evidence>
<accession>A0A1E1XGP9</accession>
<dbReference type="InterPro" id="IPR013010">
    <property type="entry name" value="Znf_SIAH"/>
</dbReference>
<dbReference type="UniPathway" id="UPA00143"/>
<dbReference type="GO" id="GO:0061630">
    <property type="term" value="F:ubiquitin protein ligase activity"/>
    <property type="evidence" value="ECO:0007669"/>
    <property type="project" value="UniProtKB-EC"/>
</dbReference>
<keyword evidence="8 10" id="KW-0862">Zinc</keyword>
<dbReference type="GO" id="GO:0008270">
    <property type="term" value="F:zinc ion binding"/>
    <property type="evidence" value="ECO:0007669"/>
    <property type="project" value="UniProtKB-KW"/>
</dbReference>
<evidence type="ECO:0000256" key="5">
    <source>
        <dbReference type="ARBA" id="ARBA00022723"/>
    </source>
</evidence>
<feature type="region of interest" description="Disordered" evidence="11">
    <location>
        <begin position="1"/>
        <end position="38"/>
    </location>
</feature>
<dbReference type="Gene3D" id="3.30.40.10">
    <property type="entry name" value="Zinc/RING finger domain, C3HC4 (zinc finger)"/>
    <property type="match status" value="1"/>
</dbReference>
<comment type="function">
    <text evidence="10">E3 ubiquitin-protein ligase that mediates ubiquitination and subsequent proteasomal degradation of target proteins. E3 ubiquitin ligases accept ubiquitin from an E2 ubiquitin-conjugating enzyme in the form of a thioester and then directly transfers the ubiquitin to targeted substrates.</text>
</comment>
<evidence type="ECO:0000256" key="7">
    <source>
        <dbReference type="ARBA" id="ARBA00022786"/>
    </source>
</evidence>
<evidence type="ECO:0000313" key="13">
    <source>
        <dbReference type="EMBL" id="JAT98444.1"/>
    </source>
</evidence>
<keyword evidence="5 10" id="KW-0479">Metal-binding</keyword>
<evidence type="ECO:0000256" key="4">
    <source>
        <dbReference type="ARBA" id="ARBA00022679"/>
    </source>
</evidence>
<evidence type="ECO:0000259" key="12">
    <source>
        <dbReference type="PROSITE" id="PS51081"/>
    </source>
</evidence>
<keyword evidence="7 10" id="KW-0833">Ubl conjugation pathway</keyword>
<comment type="domain">
    <text evidence="10">The SBD domain (substrate-binding domain) mediates the interaction with substrate proteins. It is related to the TRAF family.</text>
</comment>
<dbReference type="GO" id="GO:0031624">
    <property type="term" value="F:ubiquitin conjugating enzyme binding"/>
    <property type="evidence" value="ECO:0007669"/>
    <property type="project" value="TreeGrafter"/>
</dbReference>
<reference evidence="13" key="1">
    <citation type="journal article" date="2017" name="Front. Cell. Infect. Microbiol.">
        <title>The Distinct Transcriptional Response of the Midgut of Amblyomma sculptum and Amblyomma aureolatum Ticks to Rickettsia rickettsii Correlates to Their Differences in Susceptibility to Infection.</title>
        <authorList>
            <person name="Martins L.A."/>
            <person name="Galletti M.F.B.M."/>
            <person name="Ribeiro J.M."/>
            <person name="Fujita A."/>
            <person name="Costa F.B."/>
            <person name="Labruna M.B."/>
            <person name="Daffre S."/>
            <person name="Fogaca A.C."/>
        </authorList>
    </citation>
    <scope>NUCLEOTIDE SEQUENCE</scope>
</reference>
<evidence type="ECO:0000256" key="11">
    <source>
        <dbReference type="SAM" id="MobiDB-lite"/>
    </source>
</evidence>
<dbReference type="EMBL" id="GFAC01000744">
    <property type="protein sequence ID" value="JAT98444.1"/>
    <property type="molecule type" value="mRNA"/>
</dbReference>
<dbReference type="PANTHER" id="PTHR45877">
    <property type="entry name" value="E3 UBIQUITIN-PROTEIN LIGASE SIAH2"/>
    <property type="match status" value="1"/>
</dbReference>
<dbReference type="PANTHER" id="PTHR45877:SF2">
    <property type="entry name" value="E3 UBIQUITIN-PROTEIN LIGASE SINA-RELATED"/>
    <property type="match status" value="1"/>
</dbReference>
<dbReference type="SUPFAM" id="SSF49599">
    <property type="entry name" value="TRAF domain-like"/>
    <property type="match status" value="1"/>
</dbReference>
<dbReference type="GO" id="GO:0043161">
    <property type="term" value="P:proteasome-mediated ubiquitin-dependent protein catabolic process"/>
    <property type="evidence" value="ECO:0007669"/>
    <property type="project" value="TreeGrafter"/>
</dbReference>
<comment type="pathway">
    <text evidence="2 10">Protein modification; protein ubiquitination.</text>
</comment>
<evidence type="ECO:0000256" key="2">
    <source>
        <dbReference type="ARBA" id="ARBA00004906"/>
    </source>
</evidence>
<dbReference type="FunFam" id="3.30.40.10:FF:000041">
    <property type="entry name" value="E3 ubiquitin-protein ligase SINAT3"/>
    <property type="match status" value="1"/>
</dbReference>
<keyword evidence="6 9" id="KW-0863">Zinc-finger</keyword>
<dbReference type="InterPro" id="IPR018121">
    <property type="entry name" value="7-in-absentia-prot_TRAF-dom"/>
</dbReference>
<dbReference type="InterPro" id="IPR008974">
    <property type="entry name" value="TRAF-like"/>
</dbReference>
<dbReference type="InterPro" id="IPR049548">
    <property type="entry name" value="Sina-like_RING"/>
</dbReference>
<organism evidence="13">
    <name type="scientific">Amblyomma aureolatum</name>
    <dbReference type="NCBI Taxonomy" id="187763"/>
    <lineage>
        <taxon>Eukaryota</taxon>
        <taxon>Metazoa</taxon>
        <taxon>Ecdysozoa</taxon>
        <taxon>Arthropoda</taxon>
        <taxon>Chelicerata</taxon>
        <taxon>Arachnida</taxon>
        <taxon>Acari</taxon>
        <taxon>Parasitiformes</taxon>
        <taxon>Ixodida</taxon>
        <taxon>Ixodoidea</taxon>
        <taxon>Ixodidae</taxon>
        <taxon>Amblyomminae</taxon>
        <taxon>Amblyomma</taxon>
    </lineage>
</organism>
<keyword evidence="4" id="KW-0808">Transferase</keyword>
<dbReference type="Gene3D" id="2.60.210.10">
    <property type="entry name" value="Apoptosis, Tumor Necrosis Factor Receptor Associated Protein 2, Chain A"/>
    <property type="match status" value="1"/>
</dbReference>
<dbReference type="InterPro" id="IPR004162">
    <property type="entry name" value="SINA-like_animal"/>
</dbReference>
<dbReference type="Pfam" id="PF03145">
    <property type="entry name" value="Sina_TRAF"/>
    <property type="match status" value="1"/>
</dbReference>
<comment type="domain">
    <text evidence="10">The RING-type zinc finger domain is essential for ubiquitin ligase activity.</text>
</comment>
<feature type="domain" description="SIAH-type" evidence="12">
    <location>
        <begin position="99"/>
        <end position="159"/>
    </location>
</feature>
<evidence type="ECO:0000256" key="3">
    <source>
        <dbReference type="ARBA" id="ARBA00009119"/>
    </source>
</evidence>
<evidence type="ECO:0000256" key="1">
    <source>
        <dbReference type="ARBA" id="ARBA00000900"/>
    </source>
</evidence>
<sequence length="334" mass="36932">TTADVEPTVMSTPGAKRVKGTGCGSAKKTSKPSTSGLSPEVTRMFTCKVCANIVVPPIFQCPGEHLVCSLCQPMVKACPNCSLPFGDDPALNVEILAKQFSFPCKYTSKGCRMELALSAKADHETMCEYGPCPCLFTSLGCKWAGAVEDAWEHIRNSHGQKSQESGRKTKFIVDTVNNPDCNEWIKIWSYSRVKFALVLAKRRMGNSVVLCALVQLIGLQKKADKFWYRLEMKGNDRWLTWKAKPRGIRESVDLAIMKRNCLVVDPQQFAVRGRFTVGVTMSDAVPARRSPASAPKPPKKKLCLAVEDTGYSKDFDQFESYGNDSSDCSDHSDY</sequence>
<evidence type="ECO:0000256" key="9">
    <source>
        <dbReference type="PROSITE-ProRule" id="PRU00455"/>
    </source>
</evidence>
<evidence type="ECO:0000256" key="10">
    <source>
        <dbReference type="RuleBase" id="RU201113"/>
    </source>
</evidence>
<evidence type="ECO:0000256" key="8">
    <source>
        <dbReference type="ARBA" id="ARBA00022833"/>
    </source>
</evidence>
<proteinExistence type="evidence at transcript level"/>